<evidence type="ECO:0000259" key="2">
    <source>
        <dbReference type="Pfam" id="PF00535"/>
    </source>
</evidence>
<feature type="transmembrane region" description="Helical" evidence="1">
    <location>
        <begin position="376"/>
        <end position="399"/>
    </location>
</feature>
<reference evidence="4 5" key="1">
    <citation type="journal article" date="2015" name="Nature">
        <title>rRNA introns, odd ribosomes, and small enigmatic genomes across a large radiation of phyla.</title>
        <authorList>
            <person name="Brown C.T."/>
            <person name="Hug L.A."/>
            <person name="Thomas B.C."/>
            <person name="Sharon I."/>
            <person name="Castelle C.J."/>
            <person name="Singh A."/>
            <person name="Wilkins M.J."/>
            <person name="Williams K.H."/>
            <person name="Banfield J.F."/>
        </authorList>
    </citation>
    <scope>NUCLEOTIDE SEQUENCE [LARGE SCALE GENOMIC DNA]</scope>
</reference>
<dbReference type="SUPFAM" id="SSF53448">
    <property type="entry name" value="Nucleotide-diphospho-sugar transferases"/>
    <property type="match status" value="1"/>
</dbReference>
<feature type="transmembrane region" description="Helical" evidence="1">
    <location>
        <begin position="20"/>
        <end position="48"/>
    </location>
</feature>
<feature type="transmembrane region" description="Helical" evidence="1">
    <location>
        <begin position="54"/>
        <end position="72"/>
    </location>
</feature>
<dbReference type="Pfam" id="PF00535">
    <property type="entry name" value="Glycos_transf_2"/>
    <property type="match status" value="1"/>
</dbReference>
<sequence length="497" mass="58196">MIRKLILRHEKGFTRILEILPGFFSWNVILFPYWGIFFVPNAVAYFILSYNIYWFYQSLQIAVTGIIAHFRIQASMKYDWLGDLKNFPDWQKIRQVVIIPTYKEPQHVLERTLDSLVNQTLPREQIIVIMAQEDRAPEADKYTKMDNIKKKYADKFGGYFVTLHKLATGEAIGKASNERYGAVWFKKNVIDKYKLNIDYFVVTSCDADHVFHPNHFASLTYKFLDDPQRYTLFWQPAVLFYNNIWKVPALVRVPNILGSVFAISQLSRRDRLISTSNYSLSFKLLHEIDYWDADKIPEDWGIFFKAYYKTKGKAEVEPNYLPVYADAPESATYIKTLKNLYNQRKRWAWGVSDDPWIIKNYFLTPGVPFFQKTMRVLYVLQAHFLWPVHWFAITIGLQLPALLNPRFARTALGHTVPRLSSIILTVALVFLLVMLILDKIYRPKRPDGVPAWKALFGPLEFFLMPIVGFFFSALPGIDAHTRLMLGKYIEYRVTEKV</sequence>
<feature type="domain" description="Glycosyltransferase 2-like" evidence="2">
    <location>
        <begin position="97"/>
        <end position="129"/>
    </location>
</feature>
<evidence type="ECO:0000259" key="3">
    <source>
        <dbReference type="Pfam" id="PF13632"/>
    </source>
</evidence>
<evidence type="ECO:0000256" key="1">
    <source>
        <dbReference type="SAM" id="Phobius"/>
    </source>
</evidence>
<name>A0A0G0NFR5_9BACT</name>
<dbReference type="Gene3D" id="3.90.550.10">
    <property type="entry name" value="Spore Coat Polysaccharide Biosynthesis Protein SpsA, Chain A"/>
    <property type="match status" value="1"/>
</dbReference>
<dbReference type="PANTHER" id="PTHR36851">
    <property type="entry name" value="UNNAMED PRODUCT"/>
    <property type="match status" value="1"/>
</dbReference>
<dbReference type="InterPro" id="IPR029044">
    <property type="entry name" value="Nucleotide-diphossugar_trans"/>
</dbReference>
<dbReference type="PANTHER" id="PTHR36851:SF1">
    <property type="entry name" value="GLYCO_TRANS_2-LIKE DOMAIN-CONTAINING PROTEIN"/>
    <property type="match status" value="1"/>
</dbReference>
<evidence type="ECO:0000313" key="5">
    <source>
        <dbReference type="Proteomes" id="UP000034081"/>
    </source>
</evidence>
<gene>
    <name evidence="4" type="ORF">UT08_C0014G0011</name>
</gene>
<feature type="transmembrane region" description="Helical" evidence="1">
    <location>
        <begin position="458"/>
        <end position="477"/>
    </location>
</feature>
<dbReference type="InterPro" id="IPR001173">
    <property type="entry name" value="Glyco_trans_2-like"/>
</dbReference>
<keyword evidence="1" id="KW-0812">Transmembrane</keyword>
<dbReference type="Proteomes" id="UP000034081">
    <property type="component" value="Unassembled WGS sequence"/>
</dbReference>
<organism evidence="4 5">
    <name type="scientific">Candidatus Woesebacteria bacterium GW2011_GWB1_38_8</name>
    <dbReference type="NCBI Taxonomy" id="1618570"/>
    <lineage>
        <taxon>Bacteria</taxon>
        <taxon>Candidatus Woeseibacteriota</taxon>
    </lineage>
</organism>
<keyword evidence="1" id="KW-1133">Transmembrane helix</keyword>
<feature type="transmembrane region" description="Helical" evidence="1">
    <location>
        <begin position="419"/>
        <end position="437"/>
    </location>
</feature>
<protein>
    <recommendedName>
        <fullName evidence="2 3">Glycosyltransferase 2-like domain-containing protein</fullName>
    </recommendedName>
</protein>
<dbReference type="Pfam" id="PF13632">
    <property type="entry name" value="Glyco_trans_2_3"/>
    <property type="match status" value="1"/>
</dbReference>
<proteinExistence type="predicted"/>
<feature type="domain" description="Glycosyltransferase 2-like" evidence="3">
    <location>
        <begin position="202"/>
        <end position="435"/>
    </location>
</feature>
<dbReference type="STRING" id="1618570.UT08_C0014G0011"/>
<evidence type="ECO:0000313" key="4">
    <source>
        <dbReference type="EMBL" id="KKQ84719.1"/>
    </source>
</evidence>
<accession>A0A0G0NFR5</accession>
<comment type="caution">
    <text evidence="4">The sequence shown here is derived from an EMBL/GenBank/DDBJ whole genome shotgun (WGS) entry which is preliminary data.</text>
</comment>
<dbReference type="AlphaFoldDB" id="A0A0G0NFR5"/>
<dbReference type="EMBL" id="LBVL01000014">
    <property type="protein sequence ID" value="KKQ84719.1"/>
    <property type="molecule type" value="Genomic_DNA"/>
</dbReference>
<keyword evidence="1" id="KW-0472">Membrane</keyword>